<name>A0ABR1SV46_9PEZI</name>
<evidence type="ECO:0000313" key="2">
    <source>
        <dbReference type="Proteomes" id="UP001396898"/>
    </source>
</evidence>
<protein>
    <submittedName>
        <fullName evidence="1">Uncharacterized protein</fullName>
    </submittedName>
</protein>
<organism evidence="1 2">
    <name type="scientific">Apiospora marii</name>
    <dbReference type="NCBI Taxonomy" id="335849"/>
    <lineage>
        <taxon>Eukaryota</taxon>
        <taxon>Fungi</taxon>
        <taxon>Dikarya</taxon>
        <taxon>Ascomycota</taxon>
        <taxon>Pezizomycotina</taxon>
        <taxon>Sordariomycetes</taxon>
        <taxon>Xylariomycetidae</taxon>
        <taxon>Amphisphaeriales</taxon>
        <taxon>Apiosporaceae</taxon>
        <taxon>Apiospora</taxon>
    </lineage>
</organism>
<evidence type="ECO:0000313" key="1">
    <source>
        <dbReference type="EMBL" id="KAK8037565.1"/>
    </source>
</evidence>
<reference evidence="1 2" key="1">
    <citation type="submission" date="2023-01" db="EMBL/GenBank/DDBJ databases">
        <title>Analysis of 21 Apiospora genomes using comparative genomics revels a genus with tremendous synthesis potential of carbohydrate active enzymes and secondary metabolites.</title>
        <authorList>
            <person name="Sorensen T."/>
        </authorList>
    </citation>
    <scope>NUCLEOTIDE SEQUENCE [LARGE SCALE GENOMIC DNA]</scope>
    <source>
        <strain evidence="1 2">CBS 20057</strain>
    </source>
</reference>
<sequence length="211" mass="23081">MSSSPSHVVGAPQAQPEAGKWGVTELVPRGTGLGALKLLHDRAKYEDFDRALEREEHRTLIAGWTSNGINPLTLRANETTAAAEDLVEPGKSRKRNGAEAEAHCGLELMDKPAIIPLMLYCDPKAGNRVNNYITRRHPSGKCQWTGSLSEAHEQQMREHFDACMEGKAFPRRMDGTEKTQSGATAAVAYKWPTHDVSGLCQPDSTVFQTVG</sequence>
<dbReference type="EMBL" id="JAQQWI010000002">
    <property type="protein sequence ID" value="KAK8037565.1"/>
    <property type="molecule type" value="Genomic_DNA"/>
</dbReference>
<dbReference type="Proteomes" id="UP001396898">
    <property type="component" value="Unassembled WGS sequence"/>
</dbReference>
<gene>
    <name evidence="1" type="ORF">PG991_000911</name>
</gene>
<keyword evidence="2" id="KW-1185">Reference proteome</keyword>
<accession>A0ABR1SV46</accession>
<comment type="caution">
    <text evidence="1">The sequence shown here is derived from an EMBL/GenBank/DDBJ whole genome shotgun (WGS) entry which is preliminary data.</text>
</comment>
<proteinExistence type="predicted"/>